<feature type="domain" description="Jacalin-type lectin" evidence="5">
    <location>
        <begin position="707"/>
        <end position="848"/>
    </location>
</feature>
<dbReference type="InterPro" id="IPR001229">
    <property type="entry name" value="Jacalin-like_lectin_dom"/>
</dbReference>
<keyword evidence="7" id="KW-1185">Reference proteome</keyword>
<feature type="transmembrane region" description="Helical" evidence="4">
    <location>
        <begin position="587"/>
        <end position="608"/>
    </location>
</feature>
<dbReference type="Gene3D" id="2.100.10.30">
    <property type="entry name" value="Jacalin-like lectin domain"/>
    <property type="match status" value="6"/>
</dbReference>
<feature type="domain" description="Jacalin-type lectin" evidence="5">
    <location>
        <begin position="874"/>
        <end position="1026"/>
    </location>
</feature>
<keyword evidence="4" id="KW-0812">Transmembrane</keyword>
<evidence type="ECO:0000313" key="6">
    <source>
        <dbReference type="EMBL" id="KAJ9560887.1"/>
    </source>
</evidence>
<name>A0AA38WH25_9ASTR</name>
<feature type="domain" description="Jacalin-type lectin" evidence="5">
    <location>
        <begin position="168"/>
        <end position="329"/>
    </location>
</feature>
<dbReference type="Pfam" id="PF01419">
    <property type="entry name" value="Jacalin"/>
    <property type="match status" value="6"/>
</dbReference>
<keyword evidence="4" id="KW-1133">Transmembrane helix</keyword>
<evidence type="ECO:0000256" key="4">
    <source>
        <dbReference type="SAM" id="Phobius"/>
    </source>
</evidence>
<dbReference type="CDD" id="cd09612">
    <property type="entry name" value="Jacalin"/>
    <property type="match status" value="4"/>
</dbReference>
<dbReference type="SUPFAM" id="SSF51101">
    <property type="entry name" value="Mannose-binding lectins"/>
    <property type="match status" value="6"/>
</dbReference>
<feature type="domain" description="Jacalin-type lectin" evidence="5">
    <location>
        <begin position="338"/>
        <end position="482"/>
    </location>
</feature>
<gene>
    <name evidence="6" type="ORF">OSB04_006047</name>
</gene>
<dbReference type="InterPro" id="IPR036404">
    <property type="entry name" value="Jacalin-like_lectin_dom_sf"/>
</dbReference>
<sequence length="1027" mass="112843">MALQGDGKTNCEECITHGPWGGSKGKKWIYKPNGFIRKITIVHGDYIYGIKFYSGGSSTGETESSLFGNYKNDHTQNNEICIDYPNEYLTSISGTVGRNGNYVRVMSLCLSTNQNQYGPYGKASSTPFSYKGEGVRIAGFHGLATNTFLYAIGIYVMPESYAFSDVNPEGCRTLGASVGGKPWDDGVFSTIKEVRVHVGESPNVIHAIQFVYVESNAKTVLSPMHGGTSGDKMELVNLDGTDEYLIGISGFYGDVNGAEAITSITFHTNKKIHGPFGEKNSFTRHGFTFFNLSIFFSFLASSSSSALLFGEPNGQQSWPLIVLSIKLEDLKTNISEECITHGPWGVSKGKNWIYKPNGFIRKITILHGSLIKSIKFYSGGSSTGETESSLFGNDHKDGDQTYEICIDYPNEYLTSIRGAFMDEGDGMLMSLCFGTNQNQYGPYGSSTGYPFSYNVDEGVMIVGFHGRSTEKYLEAIGIYVMRRSFALGPNSTSADHTMHELCSTIPREPGPWGASGGNPWDDGVFSTIKRVDLDGTDEYLTGISGFYGPIEGYNGLEAITSITFHTNKMIRGPYGRESGAGASKAQILFSVFNSPLLFLLPFFFFRAFNLRKTNPLAMQPTAKACSPEIKPSGHNEVAGIEPGLRAMPSPVYEAWLYVFQLLYFFRLLGSFLFFSITIWRTPTINTGTRLIVLSFILGDHKTNCEECISHGPWGGLTGKNWIYKPNGFIRKITIVHRSSYIYGIKFYSGGSITGETESSFFGHKDDSYQTDEICIDYPNEYLTSISGTTRGGSVLSLCFSTNQNQYGPYGDPGSTPFSFEGDEGVMIVGFHGSSRPNYLESIGIYVMPRSFALGLNSTSADNSMHQLCSRMKMPRYPGPWGASGGNPWDDGVFSTVKQVRIHVGESSNVIHAIQFEYIQRDAKYVLSPIHGGTGGDKTELVNMDCTDEYLTGISGYYGPVEGYNGVEAITSITFYTNKTIYGPYGQERGAGYTFFNSTASSGKVVGFHGRKWNDGFLTAIGVHMEYF</sequence>
<comment type="caution">
    <text evidence="6">The sequence shown here is derived from an EMBL/GenBank/DDBJ whole genome shotgun (WGS) entry which is preliminary data.</text>
</comment>
<dbReference type="Proteomes" id="UP001172457">
    <property type="component" value="Chromosome 2"/>
</dbReference>
<accession>A0AA38WH25</accession>
<protein>
    <recommendedName>
        <fullName evidence="5">Jacalin-type lectin domain-containing protein</fullName>
    </recommendedName>
</protein>
<keyword evidence="3" id="KW-0677">Repeat</keyword>
<keyword evidence="2" id="KW-0430">Lectin</keyword>
<proteinExistence type="inferred from homology"/>
<dbReference type="GO" id="GO:0030246">
    <property type="term" value="F:carbohydrate binding"/>
    <property type="evidence" value="ECO:0007669"/>
    <property type="project" value="UniProtKB-KW"/>
</dbReference>
<evidence type="ECO:0000256" key="1">
    <source>
        <dbReference type="ARBA" id="ARBA00006568"/>
    </source>
</evidence>
<dbReference type="SMART" id="SM00915">
    <property type="entry name" value="Jacalin"/>
    <property type="match status" value="5"/>
</dbReference>
<dbReference type="EMBL" id="JARYMX010000002">
    <property type="protein sequence ID" value="KAJ9560887.1"/>
    <property type="molecule type" value="Genomic_DNA"/>
</dbReference>
<dbReference type="PANTHER" id="PTHR47293">
    <property type="entry name" value="JACALIN-RELATED LECTIN 3"/>
    <property type="match status" value="1"/>
</dbReference>
<evidence type="ECO:0000313" key="7">
    <source>
        <dbReference type="Proteomes" id="UP001172457"/>
    </source>
</evidence>
<dbReference type="AlphaFoldDB" id="A0AA38WH25"/>
<feature type="domain" description="Jacalin-type lectin" evidence="5">
    <location>
        <begin position="14"/>
        <end position="158"/>
    </location>
</feature>
<feature type="transmembrane region" description="Helical" evidence="4">
    <location>
        <begin position="654"/>
        <end position="679"/>
    </location>
</feature>
<dbReference type="InterPro" id="IPR033734">
    <property type="entry name" value="Jacalin-like_lectin_dom_plant"/>
</dbReference>
<organism evidence="6 7">
    <name type="scientific">Centaurea solstitialis</name>
    <name type="common">yellow star-thistle</name>
    <dbReference type="NCBI Taxonomy" id="347529"/>
    <lineage>
        <taxon>Eukaryota</taxon>
        <taxon>Viridiplantae</taxon>
        <taxon>Streptophyta</taxon>
        <taxon>Embryophyta</taxon>
        <taxon>Tracheophyta</taxon>
        <taxon>Spermatophyta</taxon>
        <taxon>Magnoliopsida</taxon>
        <taxon>eudicotyledons</taxon>
        <taxon>Gunneridae</taxon>
        <taxon>Pentapetalae</taxon>
        <taxon>asterids</taxon>
        <taxon>campanulids</taxon>
        <taxon>Asterales</taxon>
        <taxon>Asteraceae</taxon>
        <taxon>Carduoideae</taxon>
        <taxon>Cardueae</taxon>
        <taxon>Centaureinae</taxon>
        <taxon>Centaurea</taxon>
    </lineage>
</organism>
<evidence type="ECO:0000256" key="3">
    <source>
        <dbReference type="ARBA" id="ARBA00022737"/>
    </source>
</evidence>
<keyword evidence="4" id="KW-0472">Membrane</keyword>
<reference evidence="6" key="1">
    <citation type="submission" date="2023-03" db="EMBL/GenBank/DDBJ databases">
        <title>Chromosome-scale reference genome and RAD-based genetic map of yellow starthistle (Centaurea solstitialis) reveal putative structural variation and QTLs associated with invader traits.</title>
        <authorList>
            <person name="Reatini B."/>
            <person name="Cang F.A."/>
            <person name="Jiang Q."/>
            <person name="Mckibben M.T.W."/>
            <person name="Barker M.S."/>
            <person name="Rieseberg L.H."/>
            <person name="Dlugosch K.M."/>
        </authorList>
    </citation>
    <scope>NUCLEOTIDE SEQUENCE</scope>
    <source>
        <strain evidence="6">CAN-66</strain>
        <tissue evidence="6">Leaf</tissue>
    </source>
</reference>
<evidence type="ECO:0000256" key="2">
    <source>
        <dbReference type="ARBA" id="ARBA00022734"/>
    </source>
</evidence>
<dbReference type="PROSITE" id="PS51752">
    <property type="entry name" value="JACALIN_LECTIN"/>
    <property type="match status" value="5"/>
</dbReference>
<evidence type="ECO:0000259" key="5">
    <source>
        <dbReference type="PROSITE" id="PS51752"/>
    </source>
</evidence>
<dbReference type="PANTHER" id="PTHR47293:SF66">
    <property type="entry name" value="JACALIN-RELATED LECTIN 11-RELATED"/>
    <property type="match status" value="1"/>
</dbReference>
<comment type="similarity">
    <text evidence="1">Belongs to the jacalin lectin family.</text>
</comment>